<evidence type="ECO:0008006" key="4">
    <source>
        <dbReference type="Google" id="ProtNLM"/>
    </source>
</evidence>
<sequence>MPATPDQILHGHSTKPVSANTRRGHLASRQEFVKDVEAAMARVFPTRSTPYGSVAVLGVTWESDTMGCRTAEANMMNVFSNVYNFTCKTIQIPAENDSPEQFLKAKFLQFCERYAQNDSLLIFVYSGHAAVSNNYRDFYWAAQTDENDHIIEPWAQWSEFGTNARSRKGRYLHIFDCCSAIAADYHNGPELLGAAGFTPSDTASDSLENSFTNVLARLLEDLNGAPKSVAQIFAELTRARSQNGLLRTPVHLLEKDKESVVLGKQDRSRNHRTLTVEDRKKAILDLGESEYRVLISVSLVGEKSLPDSEQFTKWLTTNLPPDLRNVSIRVVSSMESDSVLLLLSMPVELWDGLPTDKTAYSFISFVKG</sequence>
<accession>A0ABR1LGN6</accession>
<gene>
    <name evidence="2" type="ORF">J3D65DRAFT_700304</name>
</gene>
<reference evidence="2 3" key="1">
    <citation type="submission" date="2024-04" db="EMBL/GenBank/DDBJ databases">
        <title>Phyllosticta paracitricarpa is synonymous to the EU quarantine fungus P. citricarpa based on phylogenomic analyses.</title>
        <authorList>
            <consortium name="Lawrence Berkeley National Laboratory"/>
            <person name="Van ingen-buijs V.A."/>
            <person name="Van westerhoven A.C."/>
            <person name="Haridas S."/>
            <person name="Skiadas P."/>
            <person name="Martin F."/>
            <person name="Groenewald J.Z."/>
            <person name="Crous P.W."/>
            <person name="Seidl M.F."/>
        </authorList>
    </citation>
    <scope>NUCLEOTIDE SEQUENCE [LARGE SCALE GENOMIC DNA]</scope>
    <source>
        <strain evidence="2 3">CPC 17464</strain>
    </source>
</reference>
<comment type="caution">
    <text evidence="2">The sequence shown here is derived from an EMBL/GenBank/DDBJ whole genome shotgun (WGS) entry which is preliminary data.</text>
</comment>
<dbReference type="RefSeq" id="XP_066652879.1">
    <property type="nucleotide sequence ID" value="XM_066804078.1"/>
</dbReference>
<protein>
    <recommendedName>
        <fullName evidence="4">Caspase domain-containing protein</fullName>
    </recommendedName>
</protein>
<organism evidence="2 3">
    <name type="scientific">Phyllosticta citribraziliensis</name>
    <dbReference type="NCBI Taxonomy" id="989973"/>
    <lineage>
        <taxon>Eukaryota</taxon>
        <taxon>Fungi</taxon>
        <taxon>Dikarya</taxon>
        <taxon>Ascomycota</taxon>
        <taxon>Pezizomycotina</taxon>
        <taxon>Dothideomycetes</taxon>
        <taxon>Dothideomycetes incertae sedis</taxon>
        <taxon>Botryosphaeriales</taxon>
        <taxon>Phyllostictaceae</taxon>
        <taxon>Phyllosticta</taxon>
    </lineage>
</organism>
<dbReference type="GeneID" id="92036984"/>
<feature type="region of interest" description="Disordered" evidence="1">
    <location>
        <begin position="1"/>
        <end position="20"/>
    </location>
</feature>
<keyword evidence="3" id="KW-1185">Reference proteome</keyword>
<evidence type="ECO:0000256" key="1">
    <source>
        <dbReference type="SAM" id="MobiDB-lite"/>
    </source>
</evidence>
<evidence type="ECO:0000313" key="3">
    <source>
        <dbReference type="Proteomes" id="UP001360953"/>
    </source>
</evidence>
<evidence type="ECO:0000313" key="2">
    <source>
        <dbReference type="EMBL" id="KAK7533840.1"/>
    </source>
</evidence>
<dbReference type="EMBL" id="JBBPEH010000009">
    <property type="protein sequence ID" value="KAK7533840.1"/>
    <property type="molecule type" value="Genomic_DNA"/>
</dbReference>
<dbReference type="Proteomes" id="UP001360953">
    <property type="component" value="Unassembled WGS sequence"/>
</dbReference>
<name>A0ABR1LGN6_9PEZI</name>
<proteinExistence type="predicted"/>